<dbReference type="EMBL" id="JACEFO010001651">
    <property type="protein sequence ID" value="KAF8726263.1"/>
    <property type="molecule type" value="Genomic_DNA"/>
</dbReference>
<evidence type="ECO:0000313" key="5">
    <source>
        <dbReference type="Proteomes" id="UP000636709"/>
    </source>
</evidence>
<feature type="compositionally biased region" description="Low complexity" evidence="1">
    <location>
        <begin position="241"/>
        <end position="263"/>
    </location>
</feature>
<protein>
    <submittedName>
        <fullName evidence="4">Uncharacterized protein</fullName>
    </submittedName>
</protein>
<evidence type="ECO:0000259" key="3">
    <source>
        <dbReference type="Pfam" id="PF20235"/>
    </source>
</evidence>
<keyword evidence="5" id="KW-1185">Reference proteome</keyword>
<feature type="domain" description="PIR2-like helical" evidence="3">
    <location>
        <begin position="334"/>
        <end position="447"/>
    </location>
</feature>
<evidence type="ECO:0000259" key="2">
    <source>
        <dbReference type="Pfam" id="PF12274"/>
    </source>
</evidence>
<accession>A0A835KHJ4</accession>
<sequence>MALVSSSHSDHRIYEPSIECDYPTRQEQSELRSRLLAKIDNAYRKALERLDFRARPSMAARFLYGGGFCFGLLDPVSNIVANTLIPYECGREEDTAGIVTERKLRELEHRSLEGMLTFLTRFFPYLAECEAVRYLLLADADVLVAARIIALDRHMKNFGIFNQGRVVEDAFNMALKCAALAARHPEPDLVVRVWLHISAAPHSILNLLSRVRRRSPVPKNITDLFTGLSRVSTQQKSTGFSLVSTESQQKSSSESQQKSTSLSMASTEPQQKSIGVSMDSTKSQLKNASMSMVSTKSQQESSMYKPWNLAAWRRPRRCSVPYQHTTALKRILLDAIHGFYLKALTLLPAGELQSRYHRSLLTAGHCYGPLDPVSNIILNTIWYDAAFPPTHELEMDMVSSLSLHRIENRSLYGMISFLCTRFHHLDFHQAACCLLHADANLLGADPNLDAVAAAALRRQVSLGEDYLCPWSGYSFKWSTTAGFPTALGRVDGLDKSPDTSVNEAFKAAAIAARHPNPDDQVSLLASCKQKLGSALSLLQAGHPLSSKDVQQLAILLRPESSRSEQPLLPFPLKEYMHEHARISKKVNAVLNASMQMANGEPLYQVHIICGVNSQVSGPVYCPGGSKFAPHKCLQIHVNFIATLRETDSRAGGKKVLFFAELSNDDEDGAGAQSFCCPVPKLAPCAERVRCLYCDYVGIRIVHPDVEDFHGRKQEFEKMVCGEDPCDEDFDPAVNRTIFNNLSLIRHSRLVANQIGNLEEDFLYASSFDEPKHDARFVDIDLFMDDDDACSHGSLTDDFDVSD</sequence>
<reference evidence="4" key="1">
    <citation type="submission" date="2020-07" db="EMBL/GenBank/DDBJ databases">
        <title>Genome sequence and genetic diversity analysis of an under-domesticated orphan crop, white fonio (Digitaria exilis).</title>
        <authorList>
            <person name="Bennetzen J.L."/>
            <person name="Chen S."/>
            <person name="Ma X."/>
            <person name="Wang X."/>
            <person name="Yssel A.E.J."/>
            <person name="Chaluvadi S.R."/>
            <person name="Johnson M."/>
            <person name="Gangashetty P."/>
            <person name="Hamidou F."/>
            <person name="Sanogo M.D."/>
            <person name="Zwaenepoel A."/>
            <person name="Wallace J."/>
            <person name="Van De Peer Y."/>
            <person name="Van Deynze A."/>
        </authorList>
    </citation>
    <scope>NUCLEOTIDE SEQUENCE</scope>
    <source>
        <tissue evidence="4">Leaves</tissue>
    </source>
</reference>
<dbReference type="PANTHER" id="PTHR33120:SF47">
    <property type="entry name" value="OS05G0571400 PROTEIN"/>
    <property type="match status" value="1"/>
</dbReference>
<dbReference type="InterPro" id="IPR046527">
    <property type="entry name" value="PIR2-like_helical"/>
</dbReference>
<feature type="domain" description="DUF3615" evidence="2">
    <location>
        <begin position="590"/>
        <end position="703"/>
    </location>
</feature>
<name>A0A835KHJ4_9POAL</name>
<feature type="domain" description="PIR2-like helical" evidence="3">
    <location>
        <begin position="38"/>
        <end position="149"/>
    </location>
</feature>
<proteinExistence type="predicted"/>
<feature type="compositionally biased region" description="Polar residues" evidence="1">
    <location>
        <begin position="264"/>
        <end position="280"/>
    </location>
</feature>
<dbReference type="AlphaFoldDB" id="A0A835KHJ4"/>
<feature type="region of interest" description="Disordered" evidence="1">
    <location>
        <begin position="239"/>
        <end position="280"/>
    </location>
</feature>
<dbReference type="InterPro" id="IPR022059">
    <property type="entry name" value="DUF3615"/>
</dbReference>
<dbReference type="Pfam" id="PF12274">
    <property type="entry name" value="DUF3615"/>
    <property type="match status" value="1"/>
</dbReference>
<dbReference type="OrthoDB" id="691360at2759"/>
<dbReference type="Gramene" id="Dexi3B01G0003950.1">
    <property type="protein sequence ID" value="Dexi3B01G0003950.1:cds"/>
    <property type="gene ID" value="Dexi3B01G0003950"/>
</dbReference>
<organism evidence="4 5">
    <name type="scientific">Digitaria exilis</name>
    <dbReference type="NCBI Taxonomy" id="1010633"/>
    <lineage>
        <taxon>Eukaryota</taxon>
        <taxon>Viridiplantae</taxon>
        <taxon>Streptophyta</taxon>
        <taxon>Embryophyta</taxon>
        <taxon>Tracheophyta</taxon>
        <taxon>Spermatophyta</taxon>
        <taxon>Magnoliopsida</taxon>
        <taxon>Liliopsida</taxon>
        <taxon>Poales</taxon>
        <taxon>Poaceae</taxon>
        <taxon>PACMAD clade</taxon>
        <taxon>Panicoideae</taxon>
        <taxon>Panicodae</taxon>
        <taxon>Paniceae</taxon>
        <taxon>Anthephorinae</taxon>
        <taxon>Digitaria</taxon>
    </lineage>
</organism>
<dbReference type="Proteomes" id="UP000636709">
    <property type="component" value="Unassembled WGS sequence"/>
</dbReference>
<evidence type="ECO:0000313" key="4">
    <source>
        <dbReference type="EMBL" id="KAF8726263.1"/>
    </source>
</evidence>
<dbReference type="Pfam" id="PF20235">
    <property type="entry name" value="PIR2-like_helical"/>
    <property type="match status" value="2"/>
</dbReference>
<evidence type="ECO:0000256" key="1">
    <source>
        <dbReference type="SAM" id="MobiDB-lite"/>
    </source>
</evidence>
<gene>
    <name evidence="4" type="ORF">HU200_019721</name>
</gene>
<comment type="caution">
    <text evidence="4">The sequence shown here is derived from an EMBL/GenBank/DDBJ whole genome shotgun (WGS) entry which is preliminary data.</text>
</comment>
<dbReference type="PANTHER" id="PTHR33120">
    <property type="entry name" value="EXPRESSED PROTEIN-RELATED"/>
    <property type="match status" value="1"/>
</dbReference>